<organism evidence="3 4">
    <name type="scientific">Drosophila suzukii</name>
    <name type="common">Spotted-wing drosophila fruit fly</name>
    <dbReference type="NCBI Taxonomy" id="28584"/>
    <lineage>
        <taxon>Eukaryota</taxon>
        <taxon>Metazoa</taxon>
        <taxon>Ecdysozoa</taxon>
        <taxon>Arthropoda</taxon>
        <taxon>Hexapoda</taxon>
        <taxon>Insecta</taxon>
        <taxon>Pterygota</taxon>
        <taxon>Neoptera</taxon>
        <taxon>Endopterygota</taxon>
        <taxon>Diptera</taxon>
        <taxon>Brachycera</taxon>
        <taxon>Muscomorpha</taxon>
        <taxon>Ephydroidea</taxon>
        <taxon>Drosophilidae</taxon>
        <taxon>Drosophila</taxon>
        <taxon>Sophophora</taxon>
    </lineage>
</organism>
<dbReference type="GeneID" id="118877457"/>
<proteinExistence type="predicted"/>
<accession>A0ABM4TR89</accession>
<gene>
    <name evidence="4" type="primary">LOC118877457</name>
</gene>
<feature type="coiled-coil region" evidence="1">
    <location>
        <begin position="380"/>
        <end position="438"/>
    </location>
</feature>
<evidence type="ECO:0000256" key="1">
    <source>
        <dbReference type="SAM" id="Coils"/>
    </source>
</evidence>
<evidence type="ECO:0000313" key="3">
    <source>
        <dbReference type="Proteomes" id="UP001652628"/>
    </source>
</evidence>
<dbReference type="RefSeq" id="XP_070852478.1">
    <property type="nucleotide sequence ID" value="XM_070996377.1"/>
</dbReference>
<protein>
    <submittedName>
        <fullName evidence="4">Uncharacterized protein MCAP_0864</fullName>
    </submittedName>
</protein>
<feature type="coiled-coil region" evidence="1">
    <location>
        <begin position="466"/>
        <end position="493"/>
    </location>
</feature>
<feature type="signal peptide" evidence="2">
    <location>
        <begin position="1"/>
        <end position="22"/>
    </location>
</feature>
<feature type="chain" id="PRO_5046214621" evidence="2">
    <location>
        <begin position="23"/>
        <end position="634"/>
    </location>
</feature>
<keyword evidence="1" id="KW-0175">Coiled coil</keyword>
<evidence type="ECO:0000313" key="4">
    <source>
        <dbReference type="RefSeq" id="XP_070852478.1"/>
    </source>
</evidence>
<feature type="coiled-coil region" evidence="1">
    <location>
        <begin position="154"/>
        <end position="255"/>
    </location>
</feature>
<reference evidence="4" key="1">
    <citation type="submission" date="2025-08" db="UniProtKB">
        <authorList>
            <consortium name="RefSeq"/>
        </authorList>
    </citation>
    <scope>IDENTIFICATION</scope>
</reference>
<name>A0ABM4TR89_DROSZ</name>
<evidence type="ECO:0000256" key="2">
    <source>
        <dbReference type="SAM" id="SignalP"/>
    </source>
</evidence>
<dbReference type="Proteomes" id="UP001652628">
    <property type="component" value="Chromosome 3"/>
</dbReference>
<keyword evidence="3" id="KW-1185">Reference proteome</keyword>
<keyword evidence="2" id="KW-0732">Signal</keyword>
<sequence>MEPKVSIASLLLLLSAIKAVENQPNTGSLSNQKRTPSSNEHCEDYNDISSWMKEQLNLNSRLRHFQRDLDFILSSLNRTTSPKMCYFYEEDTLKLVIDQLNAIQKGSGNQTGQLESNLDLESSLEIILPQIRNLLPKGIQSCCANFGKLIEKIKDDLGKTLKALKRKLKEVRSENSRENEVIQKKLKDLENQIEETKPSLERLQIQMGDNDENTKCCSKLEKEIQDLDNKLKTMKSEVGDKTQKLDNQLKKLRDKQGNADELIKIVKENIEDGAENIKNILSQCDKNCVNKNSSEDKNLENKYLFDLEKKTENLQMLVETLFKKFGDLDIKGSTNLSVTLNTCLENGEMLSKIKSHLQYLEKQKNESCFEGSPKQNCSSNEGLKKHFKELQKEGETLRKDLKKFAKCCDKIDDLNLQVARLESLLKEMNQTYNDHLKDNSNQIDAIRKSMDDSLKKLGTNNQPKDIEDLKEQISDLKKLLDQAKIKFEILKDRQDGLVKKKELMENSTYSPNELTGLKKDFEVFNKDVDGKLKDFELLKKKKKDAMPLLEKFKNEVSQDLDKIKKRLSGSDDLGKQVKDQIEDQKKQANLMLDCKNRCMNIDKMDDLIDRVEDMEKLVNIKKSRTRRWKRKYYA</sequence>